<dbReference type="InterPro" id="IPR052189">
    <property type="entry name" value="L-asp_N-monooxygenase_NS-form"/>
</dbReference>
<sequence length="491" mass="53247">MRIGIVGAGAAGASVLDTVVRDLGRPTAGTNGHEVTVFDPSVRFGPGRAYRPGSEKALLNLPARMMSVRPDEPEHLANWLVGQGSDPTAGEEFLPRSDYARYLEDVVASAVATGRLRDVRTTLVGDRVVSLARESDVFSLHTSAADEYLFDAVFLCPGSTGPMDVYGLTGRPGFVSEPYPLDKTVSRIGRDHTVAVLGTGLTAIDVVLELAASGHRGRILAVSRSGYLPGVRYPGTGPALVTTNEDTVIDLAATRGYLSSLDIFRMLRAEFCAHQVPISDLWREINGDEAPEKRFLRHVAEARDNPRWHMLLVAVARHLVDKVWPLFDDNTRVAFLRDWHGVCGRLCAPMPQRSAEELAALLHAGQLRLVGGIENVIAVEDGFLVQAGSQQYFADHVVNSVRPRVPVLPRRVEQLIDSMVQNGLAAPHPFGGIRIDTNSGLVRGSAGSTVPGLYALGELTVGERYVETTILGAITRRAQQAVRHLLDRDRP</sequence>
<name>A0ABS4Q0M7_9PSEU</name>
<dbReference type="RefSeq" id="WP_209668142.1">
    <property type="nucleotide sequence ID" value="NZ_JAGGMS010000001.1"/>
</dbReference>
<reference evidence="2 3" key="1">
    <citation type="submission" date="2021-03" db="EMBL/GenBank/DDBJ databases">
        <title>Sequencing the genomes of 1000 actinobacteria strains.</title>
        <authorList>
            <person name="Klenk H.-P."/>
        </authorList>
    </citation>
    <scope>NUCLEOTIDE SEQUENCE [LARGE SCALE GENOMIC DNA]</scope>
    <source>
        <strain evidence="2 3">DSM 45510</strain>
    </source>
</reference>
<keyword evidence="3" id="KW-1185">Reference proteome</keyword>
<dbReference type="InterPro" id="IPR038732">
    <property type="entry name" value="HpyO/CreE_NAD-binding"/>
</dbReference>
<dbReference type="EMBL" id="JAGGMS010000001">
    <property type="protein sequence ID" value="MBP2185227.1"/>
    <property type="molecule type" value="Genomic_DNA"/>
</dbReference>
<dbReference type="SUPFAM" id="SSF51905">
    <property type="entry name" value="FAD/NAD(P)-binding domain"/>
    <property type="match status" value="2"/>
</dbReference>
<evidence type="ECO:0000259" key="1">
    <source>
        <dbReference type="Pfam" id="PF13454"/>
    </source>
</evidence>
<evidence type="ECO:0000313" key="2">
    <source>
        <dbReference type="EMBL" id="MBP2185227.1"/>
    </source>
</evidence>
<dbReference type="Pfam" id="PF13454">
    <property type="entry name" value="NAD_binding_9"/>
    <property type="match status" value="1"/>
</dbReference>
<gene>
    <name evidence="2" type="ORF">JOM49_006753</name>
</gene>
<proteinExistence type="predicted"/>
<comment type="caution">
    <text evidence="2">The sequence shown here is derived from an EMBL/GenBank/DDBJ whole genome shotgun (WGS) entry which is preliminary data.</text>
</comment>
<dbReference type="Proteomes" id="UP000741013">
    <property type="component" value="Unassembled WGS sequence"/>
</dbReference>
<dbReference type="PANTHER" id="PTHR40254:SF1">
    <property type="entry name" value="BLR0577 PROTEIN"/>
    <property type="match status" value="1"/>
</dbReference>
<dbReference type="InterPro" id="IPR036188">
    <property type="entry name" value="FAD/NAD-bd_sf"/>
</dbReference>
<evidence type="ECO:0000313" key="3">
    <source>
        <dbReference type="Proteomes" id="UP000741013"/>
    </source>
</evidence>
<organism evidence="2 3">
    <name type="scientific">Amycolatopsis magusensis</name>
    <dbReference type="NCBI Taxonomy" id="882444"/>
    <lineage>
        <taxon>Bacteria</taxon>
        <taxon>Bacillati</taxon>
        <taxon>Actinomycetota</taxon>
        <taxon>Actinomycetes</taxon>
        <taxon>Pseudonocardiales</taxon>
        <taxon>Pseudonocardiaceae</taxon>
        <taxon>Amycolatopsis</taxon>
    </lineage>
</organism>
<feature type="domain" description="FAD-dependent urate hydroxylase HpyO/Asp monooxygenase CreE-like FAD/NAD(P)-binding" evidence="1">
    <location>
        <begin position="5"/>
        <end position="159"/>
    </location>
</feature>
<accession>A0ABS4Q0M7</accession>
<dbReference type="PANTHER" id="PTHR40254">
    <property type="entry name" value="BLR0577 PROTEIN"/>
    <property type="match status" value="1"/>
</dbReference>
<dbReference type="Gene3D" id="3.50.50.60">
    <property type="entry name" value="FAD/NAD(P)-binding domain"/>
    <property type="match status" value="1"/>
</dbReference>
<protein>
    <submittedName>
        <fullName evidence="2">NAD(P)/FAD-binding protein YdhS</fullName>
    </submittedName>
</protein>